<organism evidence="1">
    <name type="scientific">marine sediment metagenome</name>
    <dbReference type="NCBI Taxonomy" id="412755"/>
    <lineage>
        <taxon>unclassified sequences</taxon>
        <taxon>metagenomes</taxon>
        <taxon>ecological metagenomes</taxon>
    </lineage>
</organism>
<name>X1NML3_9ZZZZ</name>
<feature type="non-terminal residue" evidence="1">
    <location>
        <position position="145"/>
    </location>
</feature>
<comment type="caution">
    <text evidence="1">The sequence shown here is derived from an EMBL/GenBank/DDBJ whole genome shotgun (WGS) entry which is preliminary data.</text>
</comment>
<dbReference type="EMBL" id="BARV01024172">
    <property type="protein sequence ID" value="GAI44853.1"/>
    <property type="molecule type" value="Genomic_DNA"/>
</dbReference>
<gene>
    <name evidence="1" type="ORF">S06H3_39501</name>
</gene>
<accession>X1NML3</accession>
<evidence type="ECO:0000313" key="1">
    <source>
        <dbReference type="EMBL" id="GAI44853.1"/>
    </source>
</evidence>
<reference evidence="1" key="1">
    <citation type="journal article" date="2014" name="Front. Microbiol.">
        <title>High frequency of phylogenetically diverse reductive dehalogenase-homologous genes in deep subseafloor sedimentary metagenomes.</title>
        <authorList>
            <person name="Kawai M."/>
            <person name="Futagami T."/>
            <person name="Toyoda A."/>
            <person name="Takaki Y."/>
            <person name="Nishi S."/>
            <person name="Hori S."/>
            <person name="Arai W."/>
            <person name="Tsubouchi T."/>
            <person name="Morono Y."/>
            <person name="Uchiyama I."/>
            <person name="Ito T."/>
            <person name="Fujiyama A."/>
            <person name="Inagaki F."/>
            <person name="Takami H."/>
        </authorList>
    </citation>
    <scope>NUCLEOTIDE SEQUENCE</scope>
    <source>
        <strain evidence="1">Expedition CK06-06</strain>
    </source>
</reference>
<sequence length="145" mass="16783">MRWRYFIPIIVSLLISFGCVQQVTEPSPLSGEARQIIEIKAVAQILNHHYQAFWAEEEFSELLADKAGFKNDFIAKFNKNLAKHNLEAQNFEFSFDQTSHSTVAKCKIYGAISKSGNNYRARFEWFLNPLGLDFINNDFKKSQRV</sequence>
<proteinExistence type="predicted"/>
<protein>
    <submittedName>
        <fullName evidence="1">Uncharacterized protein</fullName>
    </submittedName>
</protein>
<dbReference type="PROSITE" id="PS51257">
    <property type="entry name" value="PROKAR_LIPOPROTEIN"/>
    <property type="match status" value="1"/>
</dbReference>
<dbReference type="AlphaFoldDB" id="X1NML3"/>